<proteinExistence type="predicted"/>
<accession>A0A2H4RBQ1</accession>
<name>A0A2H4RBQ1_9VIRU</name>
<organism evidence="1 2">
    <name type="scientific">Sulfolobus ellipsoid virus 1</name>
    <dbReference type="NCBI Taxonomy" id="2056194"/>
    <lineage>
        <taxon>Viruses</taxon>
        <taxon>Viruses incertae sedis</taxon>
        <taxon>Ovaliviridae</taxon>
        <taxon>Alphaovalivirus</taxon>
        <taxon>Alphaovalivirus fumarolicaense</taxon>
    </lineage>
</organism>
<keyword evidence="2" id="KW-1185">Reference proteome</keyword>
<dbReference type="Proteomes" id="UP000242614">
    <property type="component" value="Segment"/>
</dbReference>
<dbReference type="EMBL" id="MF144115">
    <property type="protein sequence ID" value="ATY46502.1"/>
    <property type="molecule type" value="Genomic_DNA"/>
</dbReference>
<dbReference type="RefSeq" id="YP_009639290.1">
    <property type="nucleotide sequence ID" value="NC_042347.1"/>
</dbReference>
<evidence type="ECO:0000313" key="2">
    <source>
        <dbReference type="Proteomes" id="UP000242614"/>
    </source>
</evidence>
<dbReference type="KEGG" id="vg:40236079"/>
<dbReference type="GeneID" id="40236079"/>
<evidence type="ECO:0000313" key="1">
    <source>
        <dbReference type="EMBL" id="ATY46502.1"/>
    </source>
</evidence>
<sequence length="78" mass="8978">MNKPTPQPQLNPRQSKLLTILNQALNIKVYTKDGSIECNAILYEQPMGFVLCLTHENVIGIKREDVIRVEWNVLDDEK</sequence>
<protein>
    <submittedName>
        <fullName evidence="1">Uncharacterized protein</fullName>
    </submittedName>
</protein>
<reference evidence="1" key="1">
    <citation type="journal article" date="2018" name="J. Virol.">
        <title>A novel Sulfolobus virus with an exceptional capsid architecture.</title>
        <authorList>
            <person name="Wang H."/>
            <person name="Guo Z."/>
            <person name="Feng H."/>
            <person name="Chen Y."/>
            <person name="Hernandez W."/>
            <person name="Dai X."/>
            <person name="Zhang Z."/>
            <person name="Zheng X."/>
            <person name="Lopez M.M."/>
            <person name="Fu Y."/>
            <person name="Zhang C."/>
            <person name="Zhu P."/>
            <person name="Huang L."/>
        </authorList>
    </citation>
    <scope>NUCLEOTIDE SEQUENCE [LARGE SCALE GENOMIC DNA]</scope>
    <source>
        <strain evidence="1">CR_L</strain>
    </source>
</reference>